<keyword evidence="10" id="KW-0653">Protein transport</keyword>
<protein>
    <recommendedName>
        <fullName evidence="3 10">Mitochondrial import inner membrane translocase subunit Tim21</fullName>
    </recommendedName>
</protein>
<feature type="region of interest" description="Disordered" evidence="11">
    <location>
        <begin position="1"/>
        <end position="20"/>
    </location>
</feature>
<reference evidence="12 13" key="1">
    <citation type="submission" date="2016-07" db="EMBL/GenBank/DDBJ databases">
        <title>Pervasive Adenine N6-methylation of Active Genes in Fungi.</title>
        <authorList>
            <consortium name="DOE Joint Genome Institute"/>
            <person name="Mondo S.J."/>
            <person name="Dannebaum R.O."/>
            <person name="Kuo R.C."/>
            <person name="Labutti K."/>
            <person name="Haridas S."/>
            <person name="Kuo A."/>
            <person name="Salamov A."/>
            <person name="Ahrendt S.R."/>
            <person name="Lipzen A."/>
            <person name="Sullivan W."/>
            <person name="Andreopoulos W.B."/>
            <person name="Clum A."/>
            <person name="Lindquist E."/>
            <person name="Daum C."/>
            <person name="Ramamoorthy G.K."/>
            <person name="Gryganskyi A."/>
            <person name="Culley D."/>
            <person name="Magnuson J.K."/>
            <person name="James T.Y."/>
            <person name="O'Malley M.A."/>
            <person name="Stajich J.E."/>
            <person name="Spatafora J.W."/>
            <person name="Visel A."/>
            <person name="Grigoriev I.V."/>
        </authorList>
    </citation>
    <scope>NUCLEOTIDE SEQUENCE [LARGE SCALE GENOMIC DNA]</scope>
    <source>
        <strain evidence="12 13">NRRL 2496</strain>
    </source>
</reference>
<keyword evidence="7 10" id="KW-1133">Transmembrane helix</keyword>
<comment type="subunit">
    <text evidence="10">Component of the TIM23 complex.</text>
</comment>
<dbReference type="InterPro" id="IPR013261">
    <property type="entry name" value="Tim21"/>
</dbReference>
<evidence type="ECO:0000256" key="5">
    <source>
        <dbReference type="ARBA" id="ARBA00022792"/>
    </source>
</evidence>
<evidence type="ECO:0000256" key="11">
    <source>
        <dbReference type="SAM" id="MobiDB-lite"/>
    </source>
</evidence>
<dbReference type="PANTHER" id="PTHR13032">
    <property type="entry name" value="MITOCHONDRIAL IMPORT INNER MEMBRANE TRANSLOCASE SUBUNIT TIM21"/>
    <property type="match status" value="1"/>
</dbReference>
<dbReference type="PANTHER" id="PTHR13032:SF6">
    <property type="entry name" value="MITOCHONDRIAL IMPORT INNER MEMBRANE TRANSLOCASE SUBUNIT TIM21"/>
    <property type="match status" value="1"/>
</dbReference>
<evidence type="ECO:0000313" key="13">
    <source>
        <dbReference type="Proteomes" id="UP000242180"/>
    </source>
</evidence>
<comment type="caution">
    <text evidence="12">The sequence shown here is derived from an EMBL/GenBank/DDBJ whole genome shotgun (WGS) entry which is preliminary data.</text>
</comment>
<dbReference type="OMA" id="KAYRTSA"/>
<proteinExistence type="inferred from homology"/>
<keyword evidence="13" id="KW-1185">Reference proteome</keyword>
<dbReference type="EMBL" id="MCGN01000001">
    <property type="protein sequence ID" value="ORZ02560.1"/>
    <property type="molecule type" value="Genomic_DNA"/>
</dbReference>
<evidence type="ECO:0000256" key="6">
    <source>
        <dbReference type="ARBA" id="ARBA00022946"/>
    </source>
</evidence>
<dbReference type="AlphaFoldDB" id="A0A1X2HSL8"/>
<comment type="similarity">
    <text evidence="2 10">Belongs to the TIM21 family.</text>
</comment>
<dbReference type="Proteomes" id="UP000242180">
    <property type="component" value="Unassembled WGS sequence"/>
</dbReference>
<evidence type="ECO:0000256" key="1">
    <source>
        <dbReference type="ARBA" id="ARBA00004434"/>
    </source>
</evidence>
<evidence type="ECO:0000256" key="10">
    <source>
        <dbReference type="RuleBase" id="RU367142"/>
    </source>
</evidence>
<name>A0A1X2HSL8_SYNRA</name>
<organism evidence="12 13">
    <name type="scientific">Syncephalastrum racemosum</name>
    <name type="common">Filamentous fungus</name>
    <dbReference type="NCBI Taxonomy" id="13706"/>
    <lineage>
        <taxon>Eukaryota</taxon>
        <taxon>Fungi</taxon>
        <taxon>Fungi incertae sedis</taxon>
        <taxon>Mucoromycota</taxon>
        <taxon>Mucoromycotina</taxon>
        <taxon>Mucoromycetes</taxon>
        <taxon>Mucorales</taxon>
        <taxon>Syncephalastraceae</taxon>
        <taxon>Syncephalastrum</taxon>
    </lineage>
</organism>
<keyword evidence="9 10" id="KW-0472">Membrane</keyword>
<evidence type="ECO:0000256" key="3">
    <source>
        <dbReference type="ARBA" id="ARBA00020726"/>
    </source>
</evidence>
<dbReference type="Pfam" id="PF08294">
    <property type="entry name" value="TIM21"/>
    <property type="match status" value="1"/>
</dbReference>
<dbReference type="InterPro" id="IPR038552">
    <property type="entry name" value="Tim21_IMS_sf"/>
</dbReference>
<dbReference type="Gene3D" id="3.10.450.320">
    <property type="entry name" value="Mitochondrial import inner membrane translocase subunit Tim21"/>
    <property type="match status" value="1"/>
</dbReference>
<keyword evidence="6" id="KW-0809">Transit peptide</keyword>
<evidence type="ECO:0000313" key="12">
    <source>
        <dbReference type="EMBL" id="ORZ02560.1"/>
    </source>
</evidence>
<gene>
    <name evidence="12" type="ORF">BCR43DRAFT_500596</name>
</gene>
<comment type="function">
    <text evidence="10">Essential component of the TIM23 complex, a complex that mediates the translocation of transit peptide-containing proteins across the mitochondrial inner membrane.</text>
</comment>
<dbReference type="FunCoup" id="A0A1X2HSL8">
    <property type="interactions" value="116"/>
</dbReference>
<evidence type="ECO:0000256" key="2">
    <source>
        <dbReference type="ARBA" id="ARBA00010867"/>
    </source>
</evidence>
<comment type="subcellular location">
    <subcellularLocation>
        <location evidence="1 10">Mitochondrion inner membrane</location>
        <topology evidence="1 10">Single-pass membrane protein</topology>
    </subcellularLocation>
</comment>
<keyword evidence="8 10" id="KW-0496">Mitochondrion</keyword>
<evidence type="ECO:0000256" key="4">
    <source>
        <dbReference type="ARBA" id="ARBA00022692"/>
    </source>
</evidence>
<evidence type="ECO:0000256" key="9">
    <source>
        <dbReference type="ARBA" id="ARBA00023136"/>
    </source>
</evidence>
<keyword evidence="4 10" id="KW-0812">Transmembrane</keyword>
<dbReference type="STRING" id="13706.A0A1X2HSL8"/>
<keyword evidence="10" id="KW-0811">Translocation</keyword>
<feature type="compositionally biased region" description="Polar residues" evidence="11">
    <location>
        <begin position="7"/>
        <end position="16"/>
    </location>
</feature>
<keyword evidence="10" id="KW-0813">Transport</keyword>
<feature type="transmembrane region" description="Helical" evidence="10">
    <location>
        <begin position="38"/>
        <end position="58"/>
    </location>
</feature>
<dbReference type="OrthoDB" id="436405at2759"/>
<accession>A0A1X2HSL8</accession>
<evidence type="ECO:0000256" key="8">
    <source>
        <dbReference type="ARBA" id="ARBA00023128"/>
    </source>
</evidence>
<keyword evidence="5 10" id="KW-0999">Mitochondrion inner membrane</keyword>
<dbReference type="InParanoid" id="A0A1X2HSL8"/>
<sequence>MAAKPNANRSGLISQKTAKEWKELSTPQKVVRASKTTVNLGVILAGMGLTGALIYFVASELFGTQSSTAVFNDAVDRIRAHPQLAEVIGEPMKAHGQPSRSRMKRNRRIHHRIMDDQEGKTHLLMQFFLEGSQNQGTAMVDMVKDDKGKWQYRHLFVDVPGQGYPSQRYFVEGA</sequence>
<evidence type="ECO:0000256" key="7">
    <source>
        <dbReference type="ARBA" id="ARBA00022989"/>
    </source>
</evidence>
<dbReference type="FunFam" id="3.10.450.320:FF:000002">
    <property type="entry name" value="Mitochondrial import inner membrane translocase subunit tim21"/>
    <property type="match status" value="1"/>
</dbReference>
<dbReference type="GO" id="GO:0030150">
    <property type="term" value="P:protein import into mitochondrial matrix"/>
    <property type="evidence" value="ECO:0007669"/>
    <property type="project" value="UniProtKB-UniRule"/>
</dbReference>
<dbReference type="GO" id="GO:0005744">
    <property type="term" value="C:TIM23 mitochondrial import inner membrane translocase complex"/>
    <property type="evidence" value="ECO:0007669"/>
    <property type="project" value="UniProtKB-UniRule"/>
</dbReference>